<dbReference type="GO" id="GO:0004252">
    <property type="term" value="F:serine-type endopeptidase activity"/>
    <property type="evidence" value="ECO:0007669"/>
    <property type="project" value="UniProtKB-UniRule"/>
</dbReference>
<keyword evidence="6" id="KW-1185">Reference proteome</keyword>
<accession>A0A5J5B146</accession>
<evidence type="ECO:0000313" key="6">
    <source>
        <dbReference type="Proteomes" id="UP000325577"/>
    </source>
</evidence>
<evidence type="ECO:0000313" key="5">
    <source>
        <dbReference type="EMBL" id="KAA8536985.1"/>
    </source>
</evidence>
<dbReference type="SUPFAM" id="SSF54211">
    <property type="entry name" value="Ribosomal protein S5 domain 2-like"/>
    <property type="match status" value="1"/>
</dbReference>
<keyword evidence="1 3" id="KW-0378">Hydrolase</keyword>
<dbReference type="GO" id="GO:0003697">
    <property type="term" value="F:single-stranded DNA binding"/>
    <property type="evidence" value="ECO:0007669"/>
    <property type="project" value="TreeGrafter"/>
</dbReference>
<dbReference type="GO" id="GO:0006515">
    <property type="term" value="P:protein quality control for misfolded or incompletely synthesized proteins"/>
    <property type="evidence" value="ECO:0007669"/>
    <property type="project" value="TreeGrafter"/>
</dbReference>
<dbReference type="InterPro" id="IPR020568">
    <property type="entry name" value="Ribosomal_Su5_D2-typ_SF"/>
</dbReference>
<reference evidence="5 6" key="1">
    <citation type="submission" date="2019-09" db="EMBL/GenBank/DDBJ databases">
        <title>A chromosome-level genome assembly of the Chinese tupelo Nyssa sinensis.</title>
        <authorList>
            <person name="Yang X."/>
            <person name="Kang M."/>
            <person name="Yang Y."/>
            <person name="Xiong H."/>
            <person name="Wang M."/>
            <person name="Zhang Z."/>
            <person name="Wang Z."/>
            <person name="Wu H."/>
            <person name="Ma T."/>
            <person name="Liu J."/>
            <person name="Xi Z."/>
        </authorList>
    </citation>
    <scope>NUCLEOTIDE SEQUENCE [LARGE SCALE GENOMIC DNA]</scope>
    <source>
        <strain evidence="5">J267</strain>
        <tissue evidence="5">Leaf</tissue>
    </source>
</reference>
<dbReference type="PANTHER" id="PTHR43718:SF2">
    <property type="entry name" value="LON PROTEASE HOMOLOG, MITOCHONDRIAL"/>
    <property type="match status" value="1"/>
</dbReference>
<dbReference type="InterPro" id="IPR008268">
    <property type="entry name" value="Peptidase_S16_AS"/>
</dbReference>
<comment type="similarity">
    <text evidence="3">Belongs to the peptidase S16 family.</text>
</comment>
<protein>
    <recommendedName>
        <fullName evidence="4">Lon proteolytic domain-containing protein</fullName>
    </recommendedName>
</protein>
<evidence type="ECO:0000259" key="4">
    <source>
        <dbReference type="PROSITE" id="PS51786"/>
    </source>
</evidence>
<organism evidence="5 6">
    <name type="scientific">Nyssa sinensis</name>
    <dbReference type="NCBI Taxonomy" id="561372"/>
    <lineage>
        <taxon>Eukaryota</taxon>
        <taxon>Viridiplantae</taxon>
        <taxon>Streptophyta</taxon>
        <taxon>Embryophyta</taxon>
        <taxon>Tracheophyta</taxon>
        <taxon>Spermatophyta</taxon>
        <taxon>Magnoliopsida</taxon>
        <taxon>eudicotyledons</taxon>
        <taxon>Gunneridae</taxon>
        <taxon>Pentapetalae</taxon>
        <taxon>asterids</taxon>
        <taxon>Cornales</taxon>
        <taxon>Nyssaceae</taxon>
        <taxon>Nyssa</taxon>
    </lineage>
</organism>
<dbReference type="AlphaFoldDB" id="A0A5J5B146"/>
<dbReference type="GO" id="GO:0051131">
    <property type="term" value="P:chaperone-mediated protein complex assembly"/>
    <property type="evidence" value="ECO:0007669"/>
    <property type="project" value="TreeGrafter"/>
</dbReference>
<feature type="active site" evidence="3">
    <location>
        <position position="61"/>
    </location>
</feature>
<dbReference type="InterPro" id="IPR008269">
    <property type="entry name" value="Lon_proteolytic"/>
</dbReference>
<evidence type="ECO:0000256" key="3">
    <source>
        <dbReference type="PROSITE-ProRule" id="PRU01122"/>
    </source>
</evidence>
<evidence type="ECO:0000256" key="1">
    <source>
        <dbReference type="ARBA" id="ARBA00022801"/>
    </source>
</evidence>
<sequence>MGKGALHLTEQLGDVMKESAQIAHTVARAILHEKELDNPFFANSKLHLHVPVGATPKDGPSAGCTMVTSLLSLAMKKPVKMDLAMTGEVTLTGRILPIGGVKEKTIAARRSDVKTIIFPSANRRDFDELAPNVKAGLEELPPDDTKIDIHKTSLKHPTKSIKTGQSTLNVHNSHIKSPNSYFQLL</sequence>
<dbReference type="InterPro" id="IPR014721">
    <property type="entry name" value="Ribsml_uS5_D2-typ_fold_subgr"/>
</dbReference>
<evidence type="ECO:0000256" key="2">
    <source>
        <dbReference type="ARBA" id="ARBA00022825"/>
    </source>
</evidence>
<dbReference type="PROSITE" id="PS51786">
    <property type="entry name" value="LON_PROTEOLYTIC"/>
    <property type="match status" value="1"/>
</dbReference>
<dbReference type="GO" id="GO:0004176">
    <property type="term" value="F:ATP-dependent peptidase activity"/>
    <property type="evidence" value="ECO:0007669"/>
    <property type="project" value="UniProtKB-UniRule"/>
</dbReference>
<name>A0A5J5B146_9ASTE</name>
<dbReference type="OrthoDB" id="2411602at2759"/>
<dbReference type="EMBL" id="CM018039">
    <property type="protein sequence ID" value="KAA8536985.1"/>
    <property type="molecule type" value="Genomic_DNA"/>
</dbReference>
<keyword evidence="2 3" id="KW-0720">Serine protease</keyword>
<feature type="domain" description="Lon proteolytic" evidence="4">
    <location>
        <begin position="1"/>
        <end position="156"/>
    </location>
</feature>
<dbReference type="GO" id="GO:0007005">
    <property type="term" value="P:mitochondrion organization"/>
    <property type="evidence" value="ECO:0007669"/>
    <property type="project" value="TreeGrafter"/>
</dbReference>
<dbReference type="PROSITE" id="PS01046">
    <property type="entry name" value="LON_SER"/>
    <property type="match status" value="1"/>
</dbReference>
<dbReference type="PANTHER" id="PTHR43718">
    <property type="entry name" value="LON PROTEASE"/>
    <property type="match status" value="1"/>
</dbReference>
<gene>
    <name evidence="5" type="ORF">F0562_029463</name>
</gene>
<dbReference type="Proteomes" id="UP000325577">
    <property type="component" value="Linkage Group LG16"/>
</dbReference>
<dbReference type="GO" id="GO:0005759">
    <property type="term" value="C:mitochondrial matrix"/>
    <property type="evidence" value="ECO:0007669"/>
    <property type="project" value="TreeGrafter"/>
</dbReference>
<feature type="active site" evidence="3">
    <location>
        <position position="104"/>
    </location>
</feature>
<dbReference type="InterPro" id="IPR027065">
    <property type="entry name" value="Lon_Prtase"/>
</dbReference>
<dbReference type="GO" id="GO:0005524">
    <property type="term" value="F:ATP binding"/>
    <property type="evidence" value="ECO:0007669"/>
    <property type="project" value="InterPro"/>
</dbReference>
<dbReference type="PRINTS" id="PR00830">
    <property type="entry name" value="ENDOLAPTASE"/>
</dbReference>
<keyword evidence="3" id="KW-0645">Protease</keyword>
<proteinExistence type="inferred from homology"/>
<dbReference type="Gene3D" id="3.30.230.10">
    <property type="match status" value="1"/>
</dbReference>
<dbReference type="Pfam" id="PF05362">
    <property type="entry name" value="Lon_C"/>
    <property type="match status" value="1"/>
</dbReference>